<reference evidence="1" key="1">
    <citation type="submission" date="2022-09" db="EMBL/GenBank/DDBJ databases">
        <title>Rhodovastum sp. nov. RN2-1 isolated from soil in Seongnam, South Korea.</title>
        <authorList>
            <person name="Le N.T."/>
        </authorList>
    </citation>
    <scope>NUCLEOTIDE SEQUENCE</scope>
    <source>
        <strain evidence="1">RN2-1</strain>
    </source>
</reference>
<evidence type="ECO:0000313" key="2">
    <source>
        <dbReference type="Proteomes" id="UP001165679"/>
    </source>
</evidence>
<evidence type="ECO:0000313" key="1">
    <source>
        <dbReference type="EMBL" id="MCW3476830.1"/>
    </source>
</evidence>
<dbReference type="EMBL" id="JAPDNT010000025">
    <property type="protein sequence ID" value="MCW3476830.1"/>
    <property type="molecule type" value="Genomic_DNA"/>
</dbReference>
<reference evidence="1" key="2">
    <citation type="submission" date="2022-10" db="EMBL/GenBank/DDBJ databases">
        <authorList>
            <person name="Trinh H.N."/>
        </authorList>
    </citation>
    <scope>NUCLEOTIDE SEQUENCE</scope>
    <source>
        <strain evidence="1">RN2-1</strain>
    </source>
</reference>
<sequence length="109" mass="10902">MDARVPVVFGAVGDAGAGDALLIEGDAPAPAGRTAARFAATALHVAGCLCCLPRSAAGAALGALFLARARGEVPFFRRVVAVAADTDAVRAALADDPLAAGRFRLAEKD</sequence>
<accession>A0AA41YUP6</accession>
<organism evidence="1 2">
    <name type="scientific">Limobrevibacterium gyesilva</name>
    <dbReference type="NCBI Taxonomy" id="2991712"/>
    <lineage>
        <taxon>Bacteria</taxon>
        <taxon>Pseudomonadati</taxon>
        <taxon>Pseudomonadota</taxon>
        <taxon>Alphaproteobacteria</taxon>
        <taxon>Acetobacterales</taxon>
        <taxon>Acetobacteraceae</taxon>
        <taxon>Limobrevibacterium</taxon>
    </lineage>
</organism>
<proteinExistence type="predicted"/>
<dbReference type="Proteomes" id="UP001165679">
    <property type="component" value="Unassembled WGS sequence"/>
</dbReference>
<keyword evidence="2" id="KW-1185">Reference proteome</keyword>
<protein>
    <submittedName>
        <fullName evidence="1">Uncharacterized protein</fullName>
    </submittedName>
</protein>
<dbReference type="AlphaFoldDB" id="A0AA41YUP6"/>
<name>A0AA41YUP6_9PROT</name>
<comment type="caution">
    <text evidence="1">The sequence shown here is derived from an EMBL/GenBank/DDBJ whole genome shotgun (WGS) entry which is preliminary data.</text>
</comment>
<gene>
    <name evidence="1" type="ORF">OL599_19875</name>
</gene>